<dbReference type="SUPFAM" id="SSF56112">
    <property type="entry name" value="Protein kinase-like (PK-like)"/>
    <property type="match status" value="1"/>
</dbReference>
<dbReference type="FunCoup" id="A0A1S3CAI7">
    <property type="interactions" value="1584"/>
</dbReference>
<protein>
    <recommendedName>
        <fullName evidence="1">non-specific serine/threonine protein kinase</fullName>
        <ecNumber evidence="1">2.7.11.1</ecNumber>
    </recommendedName>
</protein>
<evidence type="ECO:0000256" key="3">
    <source>
        <dbReference type="ARBA" id="ARBA00022679"/>
    </source>
</evidence>
<reference evidence="10" key="1">
    <citation type="submission" date="2025-08" db="UniProtKB">
        <authorList>
            <consortium name="RefSeq"/>
        </authorList>
    </citation>
    <scope>IDENTIFICATION</scope>
    <source>
        <tissue evidence="10">Stem</tissue>
    </source>
</reference>
<dbReference type="AlphaFoldDB" id="A0A1S3CAI7"/>
<feature type="compositionally biased region" description="Basic and acidic residues" evidence="7">
    <location>
        <begin position="654"/>
        <end position="666"/>
    </location>
</feature>
<evidence type="ECO:0000256" key="2">
    <source>
        <dbReference type="ARBA" id="ARBA00022527"/>
    </source>
</evidence>
<dbReference type="GO" id="GO:0004674">
    <property type="term" value="F:protein serine/threonine kinase activity"/>
    <property type="evidence" value="ECO:0007669"/>
    <property type="project" value="UniProtKB-KW"/>
</dbReference>
<dbReference type="Gene3D" id="1.10.510.10">
    <property type="entry name" value="Transferase(Phosphotransferase) domain 1"/>
    <property type="match status" value="2"/>
</dbReference>
<dbReference type="EC" id="2.7.11.1" evidence="1"/>
<dbReference type="eggNOG" id="KOG1167">
    <property type="taxonomic scope" value="Eukaryota"/>
</dbReference>
<evidence type="ECO:0000256" key="5">
    <source>
        <dbReference type="ARBA" id="ARBA00022777"/>
    </source>
</evidence>
<dbReference type="RefSeq" id="XP_008459795.2">
    <property type="nucleotide sequence ID" value="XM_008461573.3"/>
</dbReference>
<dbReference type="GO" id="GO:0005634">
    <property type="term" value="C:nucleus"/>
    <property type="evidence" value="ECO:0007669"/>
    <property type="project" value="TreeGrafter"/>
</dbReference>
<evidence type="ECO:0000313" key="10">
    <source>
        <dbReference type="RefSeq" id="XP_008459795.2"/>
    </source>
</evidence>
<dbReference type="SMART" id="SM00220">
    <property type="entry name" value="S_TKc"/>
    <property type="match status" value="1"/>
</dbReference>
<dbReference type="Proteomes" id="UP001652600">
    <property type="component" value="Chromosome 11"/>
</dbReference>
<keyword evidence="6" id="KW-0067">ATP-binding</keyword>
<keyword evidence="5" id="KW-0418">Kinase</keyword>
<keyword evidence="2" id="KW-0723">Serine/threonine-protein kinase</keyword>
<feature type="region of interest" description="Disordered" evidence="7">
    <location>
        <begin position="646"/>
        <end position="669"/>
    </location>
</feature>
<dbReference type="InterPro" id="IPR000719">
    <property type="entry name" value="Prot_kinase_dom"/>
</dbReference>
<dbReference type="GO" id="GO:0044773">
    <property type="term" value="P:mitotic DNA damage checkpoint signaling"/>
    <property type="evidence" value="ECO:0007669"/>
    <property type="project" value="TreeGrafter"/>
</dbReference>
<name>A0A1S3CAI7_CUCME</name>
<dbReference type="PANTHER" id="PTHR44167:SF23">
    <property type="entry name" value="CDC7 KINASE, ISOFORM A-RELATED"/>
    <property type="match status" value="1"/>
</dbReference>
<evidence type="ECO:0000256" key="6">
    <source>
        <dbReference type="ARBA" id="ARBA00022840"/>
    </source>
</evidence>
<dbReference type="InterPro" id="IPR008271">
    <property type="entry name" value="Ser/Thr_kinase_AS"/>
</dbReference>
<keyword evidence="9" id="KW-1185">Reference proteome</keyword>
<evidence type="ECO:0000313" key="9">
    <source>
        <dbReference type="Proteomes" id="UP001652600"/>
    </source>
</evidence>
<gene>
    <name evidence="10" type="primary">LOC103498819</name>
</gene>
<evidence type="ECO:0000256" key="7">
    <source>
        <dbReference type="SAM" id="MobiDB-lite"/>
    </source>
</evidence>
<evidence type="ECO:0000256" key="4">
    <source>
        <dbReference type="ARBA" id="ARBA00022741"/>
    </source>
</evidence>
<sequence>MADYFRFNPSEYSLHSTVELQKAWYLFTILLDIGRPASVEELAVRCELFNATACIVRYLCEIPDSPICLGDDDLVYISIVAISAMGRYFSKATSGWDFSRRGFGVIESNRFCGRDVKTYSRKRRRSVLDSGGPFHGKKILTSTSGIGNGSCMSITRKISHNYAEVRPADYVTLASLNSLTVDLPFEKFEMGHLDVKVDEVPYSLNCPDSPKFLMCHAREMRADVAAQASKTMIKDDVVPLSENGHDHHMHEVQKGSSMPNLVHTDRGMSYNFDLSLGASCSSTNALFYDKNYNMQAYVQPLEVNKGICTRHLSNISEWKVEDEKNKICEMQNCLEYTKTTENHLVHLEEHTGICEAEKNFLDLRNEVSISSMVGGDIFRKEETQIPCSIAEQPCNEEPCVKTLGEVDGSQKCTPSPEEILRESSVNKKVSLPVKQQNRHNNTHKLMSKVQKFKKNSNGSVHIKENPLDPTNSSMKLEKTSFPQFESFIIEEEEGSGGYGTVYRARRKKDGKRMAIKCPHVNAHKHNVNNELKMLERFGGRNFIIKYEGSISSGNSECLILEHVEHDRPEVLKKEIDIVRLQWYGFCLFRALAYLHKQGVMHRDVKPGNFLFSRKQNKGYLIDFNLAMDLQQKYSIATVKEKKNVRGSVSLSRGETGKSKQPGEHEKNLKRRVYVPLKQYPDMRGGSAVRSQGADGSGVTSAKDVTSARTFSAENMREPLPSQGRKELLSLVQNALRNADHASQNSSDLRRKRIAAPPSKEDNNIIHPSPMLVHCTGISLTGLRLLKTKGDAKRKREGSCAGTKGFRAPEVLLRSLHQGPQVDVWSAGVTLLYLMVGRSPFTGDPEQNIKDIAKLRGSEDLWEVAKLHDRESAFPGELFNIKSFPPMDLQSWVKAHTKRPDFVKLIPRSLFDLVDKCLTVNPRQRITADEALKHEFFIPCFERLRKQKMLRRGSSSTSADVLGERETVLGQSFEVSR</sequence>
<evidence type="ECO:0000256" key="1">
    <source>
        <dbReference type="ARBA" id="ARBA00012513"/>
    </source>
</evidence>
<keyword evidence="4" id="KW-0547">Nucleotide-binding</keyword>
<dbReference type="PROSITE" id="PS00108">
    <property type="entry name" value="PROTEIN_KINASE_ST"/>
    <property type="match status" value="1"/>
</dbReference>
<evidence type="ECO:0000259" key="8">
    <source>
        <dbReference type="PROSITE" id="PS50011"/>
    </source>
</evidence>
<organism evidence="9 10">
    <name type="scientific">Cucumis melo</name>
    <name type="common">Muskmelon</name>
    <dbReference type="NCBI Taxonomy" id="3656"/>
    <lineage>
        <taxon>Eukaryota</taxon>
        <taxon>Viridiplantae</taxon>
        <taxon>Streptophyta</taxon>
        <taxon>Embryophyta</taxon>
        <taxon>Tracheophyta</taxon>
        <taxon>Spermatophyta</taxon>
        <taxon>Magnoliopsida</taxon>
        <taxon>eudicotyledons</taxon>
        <taxon>Gunneridae</taxon>
        <taxon>Pentapetalae</taxon>
        <taxon>rosids</taxon>
        <taxon>fabids</taxon>
        <taxon>Cucurbitales</taxon>
        <taxon>Cucurbitaceae</taxon>
        <taxon>Benincaseae</taxon>
        <taxon>Cucumis</taxon>
    </lineage>
</organism>
<keyword evidence="3" id="KW-0808">Transferase</keyword>
<feature type="region of interest" description="Disordered" evidence="7">
    <location>
        <begin position="683"/>
        <end position="704"/>
    </location>
</feature>
<dbReference type="PANTHER" id="PTHR44167">
    <property type="entry name" value="OVARIAN-SPECIFIC SERINE/THREONINE-PROTEIN KINASE LOK-RELATED"/>
    <property type="match status" value="1"/>
</dbReference>
<dbReference type="Pfam" id="PF00069">
    <property type="entry name" value="Pkinase"/>
    <property type="match status" value="2"/>
</dbReference>
<proteinExistence type="predicted"/>
<dbReference type="PROSITE" id="PS50011">
    <property type="entry name" value="PROTEIN_KINASE_DOM"/>
    <property type="match status" value="1"/>
</dbReference>
<dbReference type="InterPro" id="IPR011009">
    <property type="entry name" value="Kinase-like_dom_sf"/>
</dbReference>
<accession>A0A1S3CAI7</accession>
<feature type="domain" description="Protein kinase" evidence="8">
    <location>
        <begin position="487"/>
        <end position="936"/>
    </location>
</feature>
<dbReference type="GO" id="GO:0005524">
    <property type="term" value="F:ATP binding"/>
    <property type="evidence" value="ECO:0007669"/>
    <property type="project" value="UniProtKB-KW"/>
</dbReference>
<dbReference type="GeneID" id="103498819"/>
<dbReference type="InParanoid" id="A0A1S3CAI7"/>
<dbReference type="KEGG" id="cmo:103498819"/>